<organism evidence="6 19">
    <name type="scientific">Saccharolobus solfataricus</name>
    <name type="common">Sulfolobus solfataricus</name>
    <dbReference type="NCBI Taxonomy" id="2287"/>
    <lineage>
        <taxon>Archaea</taxon>
        <taxon>Thermoproteota</taxon>
        <taxon>Thermoprotei</taxon>
        <taxon>Sulfolobales</taxon>
        <taxon>Sulfolobaceae</taxon>
        <taxon>Saccharolobus</taxon>
    </lineage>
</organism>
<dbReference type="Proteomes" id="UP000273443">
    <property type="component" value="Chromosome"/>
</dbReference>
<reference evidence="18 19" key="1">
    <citation type="journal article" date="2015" name="Genome Announc.">
        <title>Complete Genome Sequence of Sulfolobus solfataricus Strain 98/2 and Evolved Derivatives.</title>
        <authorList>
            <person name="McCarthy S."/>
            <person name="Gradnigo J."/>
            <person name="Johnson T."/>
            <person name="Payne S."/>
            <person name="Lipzen A."/>
            <person name="Martin J."/>
            <person name="Schackwitz W."/>
            <person name="Moriyama E."/>
            <person name="Blum P."/>
        </authorList>
    </citation>
    <scope>NUCLEOTIDE SEQUENCE [LARGE SCALE GENOMIC DNA]</scope>
    <source>
        <strain evidence="18">98/2 SULC</strain>
        <strain evidence="6">SARC-B</strain>
        <strain evidence="7">SARC-C</strain>
        <strain evidence="8 20">SULA</strain>
        <strain evidence="19">SULB</strain>
    </source>
</reference>
<reference evidence="22 23" key="4">
    <citation type="journal article" date="2018" name="Proc. Natl. Acad. Sci. U.S.A.">
        <title>Nonmutational mechanism of inheritance in the Archaeon Sulfolobus solfataricus.</title>
        <authorList>
            <person name="Payne S."/>
            <person name="McCarthy S."/>
            <person name="Johnson T."/>
            <person name="North E."/>
            <person name="Blum P."/>
        </authorList>
    </citation>
    <scope>NUCLEOTIDE SEQUENCE [LARGE SCALE GENOMIC DNA]</scope>
    <source>
        <strain evidence="10 22">SARC-H</strain>
        <strain evidence="11 26">SARC-I</strain>
        <strain evidence="13 27">SARC-N</strain>
        <strain evidence="14 28">SARC-O</strain>
        <strain evidence="15 23">SUL120</strain>
        <strain evidence="9 24">SULG</strain>
        <strain evidence="12 25">SULM</strain>
    </source>
</reference>
<dbReference type="EMBL" id="CP011055">
    <property type="protein sequence ID" value="AKA73458.1"/>
    <property type="molecule type" value="Genomic_DNA"/>
</dbReference>
<evidence type="ECO:0000256" key="4">
    <source>
        <dbReference type="ARBA" id="ARBA00022884"/>
    </source>
</evidence>
<name>A0A0E3K5N8_SACSO</name>
<dbReference type="Proteomes" id="UP000033057">
    <property type="component" value="Chromosome"/>
</dbReference>
<dbReference type="EMBL" id="CP011056">
    <property type="protein sequence ID" value="AKA76156.1"/>
    <property type="molecule type" value="Genomic_DNA"/>
</dbReference>
<dbReference type="PANTHER" id="PTHR22807">
    <property type="entry name" value="NOP2 YEAST -RELATED NOL1/NOP2/FMU SUN DOMAIN-CONTAINING"/>
    <property type="match status" value="1"/>
</dbReference>
<dbReference type="Proteomes" id="UP000275843">
    <property type="component" value="Chromosome"/>
</dbReference>
<evidence type="ECO:0000313" key="21">
    <source>
        <dbReference type="Proteomes" id="UP000076770"/>
    </source>
</evidence>
<evidence type="ECO:0000259" key="5">
    <source>
        <dbReference type="PROSITE" id="PS51686"/>
    </source>
</evidence>
<dbReference type="Proteomes" id="UP000076770">
    <property type="component" value="Chromosome i"/>
</dbReference>
<dbReference type="GO" id="GO:0001510">
    <property type="term" value="P:RNA methylation"/>
    <property type="evidence" value="ECO:0007669"/>
    <property type="project" value="InterPro"/>
</dbReference>
<evidence type="ECO:0000313" key="27">
    <source>
        <dbReference type="Proteomes" id="UP000278715"/>
    </source>
</evidence>
<dbReference type="Proteomes" id="UP000282269">
    <property type="component" value="Chromosome"/>
</dbReference>
<dbReference type="PANTHER" id="PTHR22807:SF70">
    <property type="entry name" value="TRNA_RRNA CYTOSINE-C5-METHYLASE, NOL1_NOP2_SUN FAMILY, FUSED TO N-TERMINAL NUSB REGULATOR DOMAIN"/>
    <property type="match status" value="1"/>
</dbReference>
<evidence type="ECO:0000313" key="13">
    <source>
        <dbReference type="EMBL" id="AZF78397.1"/>
    </source>
</evidence>
<dbReference type="EMBL" id="CP033240">
    <property type="protein sequence ID" value="AZF81003.1"/>
    <property type="molecule type" value="Genomic_DNA"/>
</dbReference>
<sequence length="368" mass="43016">MKDIVKFLSTVLYYVEQKNYPLAIAFKRAYLHNKPRKIDSNLLYEYSKRLILSYYALPQSKRSAKVRYWLKNRENIEIKFPKWMEDKLFTLLDVNALKRKLTERWIWARINLLKTDIDKVYRMLESQNIEFEPDKDFYYMIKINRSSVRLSSLSIVKDFKLILHDKASSIVVEALKPEISEKLVDLSSAPGIKASLYMMLTENRAETFLADVDLKRLSKEYNLLKRCGVDLRKVHIIYQDSTKNSIIKSDKILLDAPCSSSGMINNDPSILLKLRNGEKIEKFTKLQKSLLNEALKIKSNKLVYAVCSLFPEEGEKVIEDYYEIAEKPFSNYQSGYSLFKSGKRSNRTFPHIDSTEGFFISTLNLTKL</sequence>
<dbReference type="EMBL" id="CP033239">
    <property type="protein sequence ID" value="AZF78397.1"/>
    <property type="molecule type" value="Genomic_DNA"/>
</dbReference>
<dbReference type="Proteomes" id="UP000033085">
    <property type="component" value="Chromosome"/>
</dbReference>
<evidence type="ECO:0000313" key="10">
    <source>
        <dbReference type="EMBL" id="AZF70545.1"/>
    </source>
</evidence>
<dbReference type="EMBL" id="CP050869">
    <property type="protein sequence ID" value="QPG50445.1"/>
    <property type="molecule type" value="Genomic_DNA"/>
</dbReference>
<evidence type="ECO:0000313" key="19">
    <source>
        <dbReference type="Proteomes" id="UP000033085"/>
    </source>
</evidence>
<evidence type="ECO:0000313" key="8">
    <source>
        <dbReference type="EMBL" id="AKA78848.1"/>
    </source>
</evidence>
<dbReference type="Proteomes" id="UP000278715">
    <property type="component" value="Chromosome"/>
</dbReference>
<protein>
    <submittedName>
        <fullName evidence="6 17">RNA methyltransferase</fullName>
    </submittedName>
</protein>
<evidence type="ECO:0000313" key="28">
    <source>
        <dbReference type="Proteomes" id="UP000282269"/>
    </source>
</evidence>
<evidence type="ECO:0000313" key="15">
    <source>
        <dbReference type="EMBL" id="AZF83642.1"/>
    </source>
</evidence>
<keyword evidence="1 6" id="KW-0489">Methyltransferase</keyword>
<gene>
    <name evidence="16" type="ORF">HFC64_12065</name>
    <name evidence="17" type="ORF">SSOP1_0113</name>
    <name evidence="8" type="ORF">SULA_1135</name>
    <name evidence="6" type="ORF">SULB_1136</name>
    <name evidence="7" type="ORF">SULC_1134</name>
    <name evidence="9" type="ORF">SULG_05585</name>
    <name evidence="10" type="ORF">SULH_05585</name>
    <name evidence="11" type="ORF">SULI_05585</name>
    <name evidence="12" type="ORF">SULM_05585</name>
    <name evidence="13" type="ORF">SULN_05585</name>
    <name evidence="14" type="ORF">SULO_05595</name>
    <name evidence="15" type="ORF">SULZ_05825</name>
</gene>
<dbReference type="KEGG" id="ssol:SULB_1136"/>
<evidence type="ECO:0000313" key="12">
    <source>
        <dbReference type="EMBL" id="AZF75790.1"/>
    </source>
</evidence>
<evidence type="ECO:0000313" key="20">
    <source>
        <dbReference type="Proteomes" id="UP000033106"/>
    </source>
</evidence>
<dbReference type="Gene3D" id="3.30.70.1170">
    <property type="entry name" value="Sun protein, domain 3"/>
    <property type="match status" value="1"/>
</dbReference>
<dbReference type="Proteomes" id="UP000594632">
    <property type="component" value="Chromosome"/>
</dbReference>
<evidence type="ECO:0000313" key="26">
    <source>
        <dbReference type="Proteomes" id="UP000275843"/>
    </source>
</evidence>
<dbReference type="PATRIC" id="fig|2287.6.peg.1192"/>
<reference evidence="17" key="3">
    <citation type="submission" date="2016-04" db="EMBL/GenBank/DDBJ databases">
        <authorList>
            <person name="Evans L.H."/>
            <person name="Alamgir A."/>
            <person name="Owens N."/>
            <person name="Weber N.D."/>
            <person name="Virtaneva K."/>
            <person name="Barbian K."/>
            <person name="Babar A."/>
            <person name="Rosenke K."/>
        </authorList>
    </citation>
    <scope>NUCLEOTIDE SEQUENCE</scope>
    <source>
        <strain evidence="17">P1</strain>
    </source>
</reference>
<dbReference type="GO" id="GO:0003723">
    <property type="term" value="F:RNA binding"/>
    <property type="evidence" value="ECO:0007669"/>
    <property type="project" value="UniProtKB-KW"/>
</dbReference>
<dbReference type="EMBL" id="CP011057">
    <property type="protein sequence ID" value="AKA78848.1"/>
    <property type="molecule type" value="Genomic_DNA"/>
</dbReference>
<dbReference type="Proteomes" id="UP000273194">
    <property type="component" value="Chromosome"/>
</dbReference>
<dbReference type="RefSeq" id="WP_009988945.1">
    <property type="nucleotide sequence ID" value="NZ_CP011055.2"/>
</dbReference>
<evidence type="ECO:0000256" key="3">
    <source>
        <dbReference type="ARBA" id="ARBA00022691"/>
    </source>
</evidence>
<evidence type="ECO:0000313" key="23">
    <source>
        <dbReference type="Proteomes" id="UP000269431"/>
    </source>
</evidence>
<dbReference type="EMBL" id="CP033237">
    <property type="protein sequence ID" value="AZF73165.1"/>
    <property type="molecule type" value="Genomic_DNA"/>
</dbReference>
<dbReference type="PROSITE" id="PS51686">
    <property type="entry name" value="SAM_MT_RSMB_NOP"/>
    <property type="match status" value="1"/>
</dbReference>
<evidence type="ECO:0000313" key="18">
    <source>
        <dbReference type="Proteomes" id="UP000033057"/>
    </source>
</evidence>
<dbReference type="InterPro" id="IPR001678">
    <property type="entry name" value="MeTrfase_RsmB-F_NOP2_dom"/>
</dbReference>
<evidence type="ECO:0000313" key="25">
    <source>
        <dbReference type="Proteomes" id="UP000273443"/>
    </source>
</evidence>
<evidence type="ECO:0000313" key="11">
    <source>
        <dbReference type="EMBL" id="AZF73165.1"/>
    </source>
</evidence>
<dbReference type="PRINTS" id="PR02008">
    <property type="entry name" value="RCMTFAMILY"/>
</dbReference>
<dbReference type="KEGG" id="ssof:SULC_1134"/>
<dbReference type="InterPro" id="IPR023267">
    <property type="entry name" value="RCMT"/>
</dbReference>
<dbReference type="EMBL" id="CP033238">
    <property type="protein sequence ID" value="AZF75790.1"/>
    <property type="molecule type" value="Genomic_DNA"/>
</dbReference>
<evidence type="ECO:0000313" key="24">
    <source>
        <dbReference type="Proteomes" id="UP000273194"/>
    </source>
</evidence>
<dbReference type="InterPro" id="IPR029063">
    <property type="entry name" value="SAM-dependent_MTases_sf"/>
</dbReference>
<feature type="domain" description="SAM-dependent MTase RsmB/NOP-type" evidence="5">
    <location>
        <begin position="96"/>
        <end position="366"/>
    </location>
</feature>
<evidence type="ECO:0000256" key="2">
    <source>
        <dbReference type="ARBA" id="ARBA00022679"/>
    </source>
</evidence>
<keyword evidence="4" id="KW-0694">RNA-binding</keyword>
<evidence type="ECO:0000313" key="7">
    <source>
        <dbReference type="EMBL" id="AKA76156.1"/>
    </source>
</evidence>
<evidence type="ECO:0000256" key="1">
    <source>
        <dbReference type="ARBA" id="ARBA00022603"/>
    </source>
</evidence>
<dbReference type="SUPFAM" id="SSF53335">
    <property type="entry name" value="S-adenosyl-L-methionine-dependent methyltransferases"/>
    <property type="match status" value="1"/>
</dbReference>
<dbReference type="GO" id="GO:0008173">
    <property type="term" value="F:RNA methyltransferase activity"/>
    <property type="evidence" value="ECO:0007669"/>
    <property type="project" value="InterPro"/>
</dbReference>
<keyword evidence="3" id="KW-0949">S-adenosyl-L-methionine</keyword>
<evidence type="ECO:0000313" key="29">
    <source>
        <dbReference type="Proteomes" id="UP000594632"/>
    </source>
</evidence>
<accession>A0A0E3K5N8</accession>
<evidence type="ECO:0000313" key="16">
    <source>
        <dbReference type="EMBL" id="QPG50445.1"/>
    </source>
</evidence>
<dbReference type="OMA" id="HAYVFEI"/>
<reference evidence="6" key="5">
    <citation type="submission" date="2018-10" db="EMBL/GenBank/DDBJ databases">
        <authorList>
            <person name="McCarthy S."/>
            <person name="Gradnigo J."/>
            <person name="Johnson T."/>
            <person name="Payne S."/>
            <person name="Lipzen A."/>
            <person name="Schackwitz W."/>
            <person name="Martin J."/>
            <person name="Moriyama E."/>
            <person name="Blum P."/>
        </authorList>
    </citation>
    <scope>NUCLEOTIDE SEQUENCE</scope>
    <source>
        <strain evidence="6">SARC-B</strain>
        <strain evidence="7">SARC-C</strain>
        <strain evidence="8">SULA</strain>
    </source>
</reference>
<evidence type="ECO:0000313" key="14">
    <source>
        <dbReference type="EMBL" id="AZF81003.1"/>
    </source>
</evidence>
<dbReference type="OrthoDB" id="14725at2157"/>
<reference evidence="21" key="2">
    <citation type="submission" date="2016-04" db="EMBL/GenBank/DDBJ databases">
        <authorList>
            <person name="Shah S.A."/>
            <person name="Garrett R.A."/>
        </authorList>
    </citation>
    <scope>NUCLEOTIDE SEQUENCE [LARGE SCALE GENOMIC DNA]</scope>
    <source>
        <strain evidence="21">ATCC 35091 / DSM 1616 / JCM 8930 / NBRC 15331 / P1</strain>
    </source>
</reference>
<dbReference type="EMBL" id="CP033236">
    <property type="protein sequence ID" value="AZF70545.1"/>
    <property type="molecule type" value="Genomic_DNA"/>
</dbReference>
<dbReference type="InterPro" id="IPR049560">
    <property type="entry name" value="MeTrfase_RsmB-F_NOP2_cat"/>
</dbReference>
<dbReference type="Gene3D" id="3.40.50.150">
    <property type="entry name" value="Vaccinia Virus protein VP39"/>
    <property type="match status" value="1"/>
</dbReference>
<evidence type="ECO:0000313" key="9">
    <source>
        <dbReference type="EMBL" id="AZF67925.1"/>
    </source>
</evidence>
<dbReference type="Proteomes" id="UP000269431">
    <property type="component" value="Chromosome"/>
</dbReference>
<dbReference type="Proteomes" id="UP000267993">
    <property type="component" value="Chromosome"/>
</dbReference>
<dbReference type="EMBL" id="CP033235">
    <property type="protein sequence ID" value="AZF67925.1"/>
    <property type="molecule type" value="Genomic_DNA"/>
</dbReference>
<keyword evidence="2 6" id="KW-0808">Transferase</keyword>
<dbReference type="KEGG" id="ssoa:SULA_1135"/>
<dbReference type="EMBL" id="CP033241">
    <property type="protein sequence ID" value="AZF83642.1"/>
    <property type="molecule type" value="Genomic_DNA"/>
</dbReference>
<dbReference type="GeneID" id="44129081"/>
<dbReference type="GeneID" id="1453304"/>
<evidence type="ECO:0000313" key="22">
    <source>
        <dbReference type="Proteomes" id="UP000267993"/>
    </source>
</evidence>
<proteinExistence type="predicted"/>
<evidence type="ECO:0000313" key="17">
    <source>
        <dbReference type="EMBL" id="SAI83667.1"/>
    </source>
</evidence>
<dbReference type="EMBL" id="LT549890">
    <property type="protein sequence ID" value="SAI83667.1"/>
    <property type="molecule type" value="Genomic_DNA"/>
</dbReference>
<evidence type="ECO:0000313" key="6">
    <source>
        <dbReference type="EMBL" id="AKA73458.1"/>
    </source>
</evidence>
<reference evidence="16 29" key="6">
    <citation type="journal article" date="2020" name="Nat. Commun.">
        <title>The structures of two archaeal type IV pili illuminate evolutionary relationships.</title>
        <authorList>
            <person name="Wang F."/>
            <person name="Baquero D.P."/>
            <person name="Su Z."/>
            <person name="Beltran L.C."/>
            <person name="Prangishvili D."/>
            <person name="Krupovic M."/>
            <person name="Egelman E.H."/>
        </authorList>
    </citation>
    <scope>NUCLEOTIDE SEQUENCE [LARGE SCALE GENOMIC DNA]</scope>
    <source>
        <strain evidence="16 29">POZ149</strain>
    </source>
</reference>
<dbReference type="Proteomes" id="UP000033106">
    <property type="component" value="Chromosome"/>
</dbReference>
<dbReference type="AlphaFoldDB" id="A0A0E3K5N8"/>
<dbReference type="Pfam" id="PF01189">
    <property type="entry name" value="Methyltr_RsmB-F"/>
    <property type="match status" value="1"/>
</dbReference>
<dbReference type="FunFam" id="3.40.50.150:FF:000735">
    <property type="entry name" value="Fmu (Sun) domain protein"/>
    <property type="match status" value="1"/>
</dbReference>